<reference evidence="3" key="1">
    <citation type="submission" date="2022-01" db="EMBL/GenBank/DDBJ databases">
        <authorList>
            <person name="King R."/>
        </authorList>
    </citation>
    <scope>NUCLEOTIDE SEQUENCE</scope>
</reference>
<organism evidence="3 4">
    <name type="scientific">Chironomus riparius</name>
    <dbReference type="NCBI Taxonomy" id="315576"/>
    <lineage>
        <taxon>Eukaryota</taxon>
        <taxon>Metazoa</taxon>
        <taxon>Ecdysozoa</taxon>
        <taxon>Arthropoda</taxon>
        <taxon>Hexapoda</taxon>
        <taxon>Insecta</taxon>
        <taxon>Pterygota</taxon>
        <taxon>Neoptera</taxon>
        <taxon>Endopterygota</taxon>
        <taxon>Diptera</taxon>
        <taxon>Nematocera</taxon>
        <taxon>Chironomoidea</taxon>
        <taxon>Chironomidae</taxon>
        <taxon>Chironominae</taxon>
        <taxon>Chironomus</taxon>
    </lineage>
</organism>
<keyword evidence="2" id="KW-0812">Transmembrane</keyword>
<accession>A0A9N9RU14</accession>
<name>A0A9N9RU14_9DIPT</name>
<comment type="similarity">
    <text evidence="1">Belongs to the C19orf12 family.</text>
</comment>
<evidence type="ECO:0000313" key="3">
    <source>
        <dbReference type="EMBL" id="CAG9804896.1"/>
    </source>
</evidence>
<feature type="transmembrane region" description="Helical" evidence="2">
    <location>
        <begin position="45"/>
        <end position="64"/>
    </location>
</feature>
<reference evidence="3" key="2">
    <citation type="submission" date="2022-10" db="EMBL/GenBank/DDBJ databases">
        <authorList>
            <consortium name="ENA_rothamsted_submissions"/>
            <consortium name="culmorum"/>
            <person name="King R."/>
        </authorList>
    </citation>
    <scope>NUCLEOTIDE SEQUENCE</scope>
</reference>
<protein>
    <submittedName>
        <fullName evidence="3">Uncharacterized protein</fullName>
    </submittedName>
</protein>
<keyword evidence="4" id="KW-1185">Reference proteome</keyword>
<evidence type="ECO:0000256" key="2">
    <source>
        <dbReference type="SAM" id="Phobius"/>
    </source>
</evidence>
<dbReference type="PANTHER" id="PTHR31493:SF1">
    <property type="entry name" value="PROTEIN C19ORF12"/>
    <property type="match status" value="1"/>
</dbReference>
<dbReference type="Pfam" id="PF20721">
    <property type="entry name" value="C19orf12"/>
    <property type="match status" value="1"/>
</dbReference>
<dbReference type="PANTHER" id="PTHR31493">
    <property type="entry name" value="NAZO FAMILY MEMBER"/>
    <property type="match status" value="1"/>
</dbReference>
<evidence type="ECO:0000256" key="1">
    <source>
        <dbReference type="ARBA" id="ARBA00029457"/>
    </source>
</evidence>
<dbReference type="EMBL" id="OU895878">
    <property type="protein sequence ID" value="CAG9804896.1"/>
    <property type="molecule type" value="Genomic_DNA"/>
</dbReference>
<evidence type="ECO:0000313" key="4">
    <source>
        <dbReference type="Proteomes" id="UP001153620"/>
    </source>
</evidence>
<proteinExistence type="inferred from homology"/>
<sequence length="139" mass="15218">MPLNTRDLIEAISIVADNNNIRVTIKSSLKASCTTAVTTFAGGMFFGPLGIPFGATIGGLLAFARTEKFKSVGSIIRNELSAEQKRKLCQHIIDAFKSVRSDEIATLICMINQPGQIQATVIKKTVQFFIEEMHMNVIN</sequence>
<keyword evidence="2" id="KW-1133">Transmembrane helix</keyword>
<gene>
    <name evidence="3" type="ORF">CHIRRI_LOCUS7773</name>
</gene>
<keyword evidence="2" id="KW-0472">Membrane</keyword>
<dbReference type="InterPro" id="IPR033369">
    <property type="entry name" value="C19orf12"/>
</dbReference>
<dbReference type="Proteomes" id="UP001153620">
    <property type="component" value="Chromosome 2"/>
</dbReference>
<dbReference type="OrthoDB" id="5976774at2759"/>
<dbReference type="AlphaFoldDB" id="A0A9N9RU14"/>